<organism evidence="2 3">
    <name type="scientific">Candidatus Zambryskibacteria bacterium RIFCSPLOWO2_12_FULL_39_16</name>
    <dbReference type="NCBI Taxonomy" id="1802775"/>
    <lineage>
        <taxon>Bacteria</taxon>
        <taxon>Candidatus Zambryskiibacteriota</taxon>
    </lineage>
</organism>
<sequence>MEITLINQDWYLITKDVLTVLFTLAGLIIAGLGLATWKKQIKGSKEFEAAHNLHFAMLKLREAIKHVRNPAIWPSESQRAVKFIKEKNPEKSDEELKKNEHAYVYEMRWQKITDAYTEAESYLLEAEALWGHEIMDLTKPLNKKVRELNINLNQNFASPEMRTKDLMAIHDVIYDKSSETEQDAFSTEVSKSIDAIAGYLRGKIK</sequence>
<keyword evidence="1" id="KW-0472">Membrane</keyword>
<keyword evidence="1" id="KW-0812">Transmembrane</keyword>
<comment type="caution">
    <text evidence="2">The sequence shown here is derived from an EMBL/GenBank/DDBJ whole genome shotgun (WGS) entry which is preliminary data.</text>
</comment>
<feature type="transmembrane region" description="Helical" evidence="1">
    <location>
        <begin position="17"/>
        <end position="37"/>
    </location>
</feature>
<reference evidence="2 3" key="1">
    <citation type="journal article" date="2016" name="Nat. Commun.">
        <title>Thousands of microbial genomes shed light on interconnected biogeochemical processes in an aquifer system.</title>
        <authorList>
            <person name="Anantharaman K."/>
            <person name="Brown C.T."/>
            <person name="Hug L.A."/>
            <person name="Sharon I."/>
            <person name="Castelle C.J."/>
            <person name="Probst A.J."/>
            <person name="Thomas B.C."/>
            <person name="Singh A."/>
            <person name="Wilkins M.J."/>
            <person name="Karaoz U."/>
            <person name="Brodie E.L."/>
            <person name="Williams K.H."/>
            <person name="Hubbard S.S."/>
            <person name="Banfield J.F."/>
        </authorList>
    </citation>
    <scope>NUCLEOTIDE SEQUENCE [LARGE SCALE GENOMIC DNA]</scope>
</reference>
<accession>A0A1G2USZ2</accession>
<dbReference type="Proteomes" id="UP000177276">
    <property type="component" value="Unassembled WGS sequence"/>
</dbReference>
<protein>
    <submittedName>
        <fullName evidence="2">Uncharacterized protein</fullName>
    </submittedName>
</protein>
<proteinExistence type="predicted"/>
<evidence type="ECO:0000313" key="2">
    <source>
        <dbReference type="EMBL" id="OHB12505.1"/>
    </source>
</evidence>
<name>A0A1G2USZ2_9BACT</name>
<evidence type="ECO:0000256" key="1">
    <source>
        <dbReference type="SAM" id="Phobius"/>
    </source>
</evidence>
<gene>
    <name evidence="2" type="ORF">A3G46_00930</name>
</gene>
<dbReference type="AlphaFoldDB" id="A0A1G2USZ2"/>
<evidence type="ECO:0000313" key="3">
    <source>
        <dbReference type="Proteomes" id="UP000177276"/>
    </source>
</evidence>
<dbReference type="EMBL" id="MHWS01000007">
    <property type="protein sequence ID" value="OHB12505.1"/>
    <property type="molecule type" value="Genomic_DNA"/>
</dbReference>
<keyword evidence="1" id="KW-1133">Transmembrane helix</keyword>